<keyword evidence="3" id="KW-1185">Reference proteome</keyword>
<reference evidence="2" key="1">
    <citation type="journal article" date="2020" name="Fungal Divers.">
        <title>Resolving the Mortierellaceae phylogeny through synthesis of multi-gene phylogenetics and phylogenomics.</title>
        <authorList>
            <person name="Vandepol N."/>
            <person name="Liber J."/>
            <person name="Desiro A."/>
            <person name="Na H."/>
            <person name="Kennedy M."/>
            <person name="Barry K."/>
            <person name="Grigoriev I.V."/>
            <person name="Miller A.N."/>
            <person name="O'Donnell K."/>
            <person name="Stajich J.E."/>
            <person name="Bonito G."/>
        </authorList>
    </citation>
    <scope>NUCLEOTIDE SEQUENCE</scope>
    <source>
        <strain evidence="2">REB-010B</strain>
    </source>
</reference>
<dbReference type="OrthoDB" id="2334741at2759"/>
<protein>
    <submittedName>
        <fullName evidence="2">Uncharacterized protein</fullName>
    </submittedName>
</protein>
<dbReference type="Proteomes" id="UP000738325">
    <property type="component" value="Unassembled WGS sequence"/>
</dbReference>
<name>A0A9P6R759_9FUNG</name>
<evidence type="ECO:0000313" key="3">
    <source>
        <dbReference type="Proteomes" id="UP000738325"/>
    </source>
</evidence>
<keyword evidence="1" id="KW-0175">Coiled coil</keyword>
<evidence type="ECO:0000313" key="2">
    <source>
        <dbReference type="EMBL" id="KAG0313916.1"/>
    </source>
</evidence>
<sequence length="872" mass="97717">MLHVVEDYTDAPPELATSTQLLSPSDAETLHTSRGVVLSTPSLSKDSKIRFRSSVLLYESFAQCMQEGQTQQATLFQNDFQDQVLALEQDMSQNQDLRQQIVEMQQSIVKMRTSPVDTPMQALDRVAAIHNKVQAILVQTYEVYEKPIPRLFIVLPKDSSRWDPVNISKNVFRLYFLCECGDHTKRSDQSEIPHHIHLSKHDGYDIEDPKNIFTRYGPYMLSLLQMLKYGAAIAGMVAPAMTPFMTSSKPVDGNTDVFDNNGNSIEPGLSQAIEYLQYLSDKEDISTMAANLTWDSTQKKEPEVMECADLRELEAFIKVKDSHSVLGDLLRMVTDEGHVRWVCSDHYYEAYDSAAIKDLSESVSLNRGSFESTLSRISVSLPSATSASQLYRLLERAKCVQELKIVLQWEVSTGDLKSFRDTVLKTNIASLDMKCTASNTTSDLLSRGKRSDSLWQMMMSTQMRSFVLAGYTGFFSRTSITARTIGLRVLKILEGVDWKRDGVKIIELLEKCPRLNVLHLGISDVDEAYSLIKNINYEGCNLNTLLLDGGGSKSGMKVRFERGIPISMDLVALDLSSALIKETRIIRSLYFQPSTRNPLDVDIRLLVDVLSRNPDMVELSIKCGVSNFLKWHSAVRRAVEDDSSSKLRKLQLFGNGSANRLTVRNLLDENSVELELMSPGTSYETIDPLLEAYGTRLTKLRIDHAEILRSFVNIVIDPTDLSEEMGHLKGASRISLKCLDINMSSINVNLLHDLRLILEEASTLKDLTAHIDSSWDELPTTSSVSNARDSISISHSNDSGISSADSMIDIVVEFGRRWTGIVMREDVAAAWKAALQQRGFIVPESILTVVPREKSSSTLVHRPRSLASRKVK</sequence>
<dbReference type="EMBL" id="JAAAIP010000661">
    <property type="protein sequence ID" value="KAG0313916.1"/>
    <property type="molecule type" value="Genomic_DNA"/>
</dbReference>
<organism evidence="2 3">
    <name type="scientific">Dissophora globulifera</name>
    <dbReference type="NCBI Taxonomy" id="979702"/>
    <lineage>
        <taxon>Eukaryota</taxon>
        <taxon>Fungi</taxon>
        <taxon>Fungi incertae sedis</taxon>
        <taxon>Mucoromycota</taxon>
        <taxon>Mortierellomycotina</taxon>
        <taxon>Mortierellomycetes</taxon>
        <taxon>Mortierellales</taxon>
        <taxon>Mortierellaceae</taxon>
        <taxon>Dissophora</taxon>
    </lineage>
</organism>
<dbReference type="AlphaFoldDB" id="A0A9P6R759"/>
<proteinExistence type="predicted"/>
<accession>A0A9P6R759</accession>
<gene>
    <name evidence="2" type="ORF">BGZ99_008503</name>
</gene>
<comment type="caution">
    <text evidence="2">The sequence shown here is derived from an EMBL/GenBank/DDBJ whole genome shotgun (WGS) entry which is preliminary data.</text>
</comment>
<feature type="coiled-coil region" evidence="1">
    <location>
        <begin position="87"/>
        <end position="114"/>
    </location>
</feature>
<evidence type="ECO:0000256" key="1">
    <source>
        <dbReference type="SAM" id="Coils"/>
    </source>
</evidence>